<evidence type="ECO:0000256" key="1">
    <source>
        <dbReference type="ARBA" id="ARBA00022679"/>
    </source>
</evidence>
<dbReference type="Gene3D" id="3.40.630.30">
    <property type="match status" value="1"/>
</dbReference>
<sequence length="188" mass="21833">MEPLYRNKLSSPRLELRVLKPAQADLVLDYYQRNKLFLKKWSAEREASFYTITEQQNQLAADLTSIRRGQLYRVWIFKKADPAKVIGSISFSNIVRGCFHSCFLGYQLSQSEVKQGYMTEALKTAINYAFSDLRLHRIEANIMPENKASLRVVEKLGFYCEGLAKNYLKINGSWQDHLHLVLLNHNVE</sequence>
<evidence type="ECO:0000313" key="6">
    <source>
        <dbReference type="Proteomes" id="UP000199006"/>
    </source>
</evidence>
<dbReference type="GO" id="GO:0005737">
    <property type="term" value="C:cytoplasm"/>
    <property type="evidence" value="ECO:0007669"/>
    <property type="project" value="TreeGrafter"/>
</dbReference>
<dbReference type="RefSeq" id="WP_089857908.1">
    <property type="nucleotide sequence ID" value="NZ_FOTI01000001.1"/>
</dbReference>
<dbReference type="PANTHER" id="PTHR43792:SF8">
    <property type="entry name" value="[RIBOSOMAL PROTEIN US5]-ALANINE N-ACETYLTRANSFERASE"/>
    <property type="match status" value="1"/>
</dbReference>
<keyword evidence="1 5" id="KW-0808">Transferase</keyword>
<accession>A0A1I4ERW3</accession>
<name>A0A1I4ERW3_9FIRM</name>
<dbReference type="InterPro" id="IPR000182">
    <property type="entry name" value="GNAT_dom"/>
</dbReference>
<organism evidence="5 6">
    <name type="scientific">Halanaerobium salsuginis</name>
    <dbReference type="NCBI Taxonomy" id="29563"/>
    <lineage>
        <taxon>Bacteria</taxon>
        <taxon>Bacillati</taxon>
        <taxon>Bacillota</taxon>
        <taxon>Clostridia</taxon>
        <taxon>Halanaerobiales</taxon>
        <taxon>Halanaerobiaceae</taxon>
        <taxon>Halanaerobium</taxon>
    </lineage>
</organism>
<dbReference type="GO" id="GO:0008999">
    <property type="term" value="F:protein-N-terminal-alanine acetyltransferase activity"/>
    <property type="evidence" value="ECO:0007669"/>
    <property type="project" value="TreeGrafter"/>
</dbReference>
<dbReference type="AlphaFoldDB" id="A0A1I4ERW3"/>
<protein>
    <submittedName>
        <fullName evidence="5">Ribosomal-protein-alanine N-acetyltransferase</fullName>
    </submittedName>
</protein>
<dbReference type="InterPro" id="IPR016181">
    <property type="entry name" value="Acyl_CoA_acyltransferase"/>
</dbReference>
<dbReference type="SUPFAM" id="SSF55729">
    <property type="entry name" value="Acyl-CoA N-acyltransferases (Nat)"/>
    <property type="match status" value="1"/>
</dbReference>
<evidence type="ECO:0000256" key="3">
    <source>
        <dbReference type="ARBA" id="ARBA00038502"/>
    </source>
</evidence>
<evidence type="ECO:0000256" key="2">
    <source>
        <dbReference type="ARBA" id="ARBA00023315"/>
    </source>
</evidence>
<keyword evidence="6" id="KW-1185">Reference proteome</keyword>
<dbReference type="STRING" id="29563.SAMN02983006_00065"/>
<dbReference type="Proteomes" id="UP000199006">
    <property type="component" value="Unassembled WGS sequence"/>
</dbReference>
<evidence type="ECO:0000259" key="4">
    <source>
        <dbReference type="PROSITE" id="PS51186"/>
    </source>
</evidence>
<dbReference type="Pfam" id="PF13302">
    <property type="entry name" value="Acetyltransf_3"/>
    <property type="match status" value="1"/>
</dbReference>
<evidence type="ECO:0000313" key="5">
    <source>
        <dbReference type="EMBL" id="SFL07226.1"/>
    </source>
</evidence>
<reference evidence="5 6" key="1">
    <citation type="submission" date="2016-10" db="EMBL/GenBank/DDBJ databases">
        <authorList>
            <person name="de Groot N.N."/>
        </authorList>
    </citation>
    <scope>NUCLEOTIDE SEQUENCE [LARGE SCALE GENOMIC DNA]</scope>
    <source>
        <strain evidence="5 6">ATCC 51327</strain>
    </source>
</reference>
<dbReference type="OrthoDB" id="9795206at2"/>
<dbReference type="InterPro" id="IPR051531">
    <property type="entry name" value="N-acetyltransferase"/>
</dbReference>
<gene>
    <name evidence="5" type="ORF">SAMN02983006_00065</name>
</gene>
<comment type="similarity">
    <text evidence="3">Belongs to the acetyltransferase family. RimJ subfamily.</text>
</comment>
<feature type="domain" description="N-acetyltransferase" evidence="4">
    <location>
        <begin position="14"/>
        <end position="188"/>
    </location>
</feature>
<dbReference type="EMBL" id="FOTI01000001">
    <property type="protein sequence ID" value="SFL07226.1"/>
    <property type="molecule type" value="Genomic_DNA"/>
</dbReference>
<proteinExistence type="inferred from homology"/>
<dbReference type="FunFam" id="3.40.630.30:FF:000005">
    <property type="entry name" value="Ribosomal protein alanine acetyltransferase"/>
    <property type="match status" value="1"/>
</dbReference>
<dbReference type="PROSITE" id="PS51186">
    <property type="entry name" value="GNAT"/>
    <property type="match status" value="1"/>
</dbReference>
<dbReference type="PANTHER" id="PTHR43792">
    <property type="entry name" value="GNAT FAMILY, PUTATIVE (AFU_ORTHOLOGUE AFUA_3G00765)-RELATED-RELATED"/>
    <property type="match status" value="1"/>
</dbReference>
<keyword evidence="2" id="KW-0012">Acyltransferase</keyword>